<feature type="domain" description="Fungal lipase-type" evidence="1">
    <location>
        <begin position="59"/>
        <end position="197"/>
    </location>
</feature>
<dbReference type="PANTHER" id="PTHR45908">
    <property type="entry name" value="PROTEIN CBG11750-RELATED"/>
    <property type="match status" value="1"/>
</dbReference>
<dbReference type="OrthoDB" id="5866690at2759"/>
<dbReference type="GO" id="GO:0006629">
    <property type="term" value="P:lipid metabolic process"/>
    <property type="evidence" value="ECO:0007669"/>
    <property type="project" value="InterPro"/>
</dbReference>
<dbReference type="Proteomes" id="UP000614601">
    <property type="component" value="Unassembled WGS sequence"/>
</dbReference>
<sequence>MPLAAGAHVVNGTVQACLDKVFNGDVKVQHVYKVQCNNMYTNDTCLGYIALHEKQRAIVVGFRGTVSEDQLKEEIVKTMFRPQVHMFTDKVQISEYFATAFNLFLNTTSLKKDFFDLRLKHLGHKVWITGHSLGGALASLFATHVAMSKHLVKPQVVLYTFGQPRVGNRDYAALHNYFVDESYRVIHNADLVPNIPFPIMNYYHHDIEVYYKNDMSVKKAYGICAGEDNSKLCQGGNQPALEIKDHLNYFGYDIESHCEE</sequence>
<gene>
    <name evidence="2" type="ORF">BOKJ2_LOCUS14195</name>
</gene>
<accession>A0A811LRN8</accession>
<reference evidence="2" key="1">
    <citation type="submission" date="2020-09" db="EMBL/GenBank/DDBJ databases">
        <authorList>
            <person name="Kikuchi T."/>
        </authorList>
    </citation>
    <scope>NUCLEOTIDE SEQUENCE</scope>
    <source>
        <strain evidence="2">SH1</strain>
    </source>
</reference>
<evidence type="ECO:0000313" key="3">
    <source>
        <dbReference type="Proteomes" id="UP000614601"/>
    </source>
</evidence>
<comment type="caution">
    <text evidence="2">The sequence shown here is derived from an EMBL/GenBank/DDBJ whole genome shotgun (WGS) entry which is preliminary data.</text>
</comment>
<protein>
    <recommendedName>
        <fullName evidence="1">Fungal lipase-type domain-containing protein</fullName>
    </recommendedName>
</protein>
<proteinExistence type="predicted"/>
<evidence type="ECO:0000259" key="1">
    <source>
        <dbReference type="Pfam" id="PF01764"/>
    </source>
</evidence>
<dbReference type="InterPro" id="IPR002921">
    <property type="entry name" value="Fungal_lipase-type"/>
</dbReference>
<dbReference type="Pfam" id="PF01764">
    <property type="entry name" value="Lipase_3"/>
    <property type="match status" value="1"/>
</dbReference>
<organism evidence="2 3">
    <name type="scientific">Bursaphelenchus okinawaensis</name>
    <dbReference type="NCBI Taxonomy" id="465554"/>
    <lineage>
        <taxon>Eukaryota</taxon>
        <taxon>Metazoa</taxon>
        <taxon>Ecdysozoa</taxon>
        <taxon>Nematoda</taxon>
        <taxon>Chromadorea</taxon>
        <taxon>Rhabditida</taxon>
        <taxon>Tylenchina</taxon>
        <taxon>Tylenchomorpha</taxon>
        <taxon>Aphelenchoidea</taxon>
        <taxon>Aphelenchoididae</taxon>
        <taxon>Bursaphelenchus</taxon>
    </lineage>
</organism>
<dbReference type="SUPFAM" id="SSF53474">
    <property type="entry name" value="alpha/beta-Hydrolases"/>
    <property type="match status" value="1"/>
</dbReference>
<dbReference type="CDD" id="cd00519">
    <property type="entry name" value="Lipase_3"/>
    <property type="match status" value="1"/>
</dbReference>
<dbReference type="InterPro" id="IPR029058">
    <property type="entry name" value="AB_hydrolase_fold"/>
</dbReference>
<dbReference type="Proteomes" id="UP000783686">
    <property type="component" value="Unassembled WGS sequence"/>
</dbReference>
<keyword evidence="3" id="KW-1185">Reference proteome</keyword>
<dbReference type="Gene3D" id="3.40.50.1820">
    <property type="entry name" value="alpha/beta hydrolase"/>
    <property type="match status" value="1"/>
</dbReference>
<dbReference type="EMBL" id="CAJFDH010000006">
    <property type="protein sequence ID" value="CAD5230557.1"/>
    <property type="molecule type" value="Genomic_DNA"/>
</dbReference>
<name>A0A811LRN8_9BILA</name>
<dbReference type="EMBL" id="CAJFCW020000006">
    <property type="protein sequence ID" value="CAG9127814.1"/>
    <property type="molecule type" value="Genomic_DNA"/>
</dbReference>
<dbReference type="AlphaFoldDB" id="A0A811LRN8"/>
<evidence type="ECO:0000313" key="2">
    <source>
        <dbReference type="EMBL" id="CAD5230557.1"/>
    </source>
</evidence>